<gene>
    <name evidence="2" type="ORF">GJV18_08520</name>
</gene>
<keyword evidence="3" id="KW-1185">Reference proteome</keyword>
<dbReference type="InterPro" id="IPR036390">
    <property type="entry name" value="WH_DNA-bd_sf"/>
</dbReference>
<accession>A0A6I4KRQ4</accession>
<dbReference type="Gene3D" id="1.10.10.10">
    <property type="entry name" value="Winged helix-like DNA-binding domain superfamily/Winged helix DNA-binding domain"/>
    <property type="match status" value="1"/>
</dbReference>
<dbReference type="InterPro" id="IPR006199">
    <property type="entry name" value="LexA_DNA-bd_dom"/>
</dbReference>
<dbReference type="RefSeq" id="WP_160344440.1">
    <property type="nucleotide sequence ID" value="NZ_WKJZ01000001.1"/>
</dbReference>
<organism evidence="2 3">
    <name type="scientific">Pseudomonas xionganensis</name>
    <dbReference type="NCBI Taxonomy" id="2654845"/>
    <lineage>
        <taxon>Bacteria</taxon>
        <taxon>Pseudomonadati</taxon>
        <taxon>Pseudomonadota</taxon>
        <taxon>Gammaproteobacteria</taxon>
        <taxon>Pseudomonadales</taxon>
        <taxon>Pseudomonadaceae</taxon>
        <taxon>Pseudomonas</taxon>
    </lineage>
</organism>
<evidence type="ECO:0000313" key="3">
    <source>
        <dbReference type="Proteomes" id="UP000429555"/>
    </source>
</evidence>
<dbReference type="InterPro" id="IPR036388">
    <property type="entry name" value="WH-like_DNA-bd_sf"/>
</dbReference>
<dbReference type="Pfam" id="PF01726">
    <property type="entry name" value="LexA_DNA_bind"/>
    <property type="match status" value="1"/>
</dbReference>
<dbReference type="GO" id="GO:0006508">
    <property type="term" value="P:proteolysis"/>
    <property type="evidence" value="ECO:0007669"/>
    <property type="project" value="InterPro"/>
</dbReference>
<evidence type="ECO:0000313" key="2">
    <source>
        <dbReference type="EMBL" id="MVW75359.1"/>
    </source>
</evidence>
<comment type="caution">
    <text evidence="2">The sequence shown here is derived from an EMBL/GenBank/DDBJ whole genome shotgun (WGS) entry which is preliminary data.</text>
</comment>
<dbReference type="GO" id="GO:0004252">
    <property type="term" value="F:serine-type endopeptidase activity"/>
    <property type="evidence" value="ECO:0007669"/>
    <property type="project" value="InterPro"/>
</dbReference>
<dbReference type="SUPFAM" id="SSF46785">
    <property type="entry name" value="Winged helix' DNA-binding domain"/>
    <property type="match status" value="1"/>
</dbReference>
<evidence type="ECO:0000259" key="1">
    <source>
        <dbReference type="Pfam" id="PF01726"/>
    </source>
</evidence>
<protein>
    <recommendedName>
        <fullName evidence="1">LexA repressor DNA-binding domain-containing protein</fullName>
    </recommendedName>
</protein>
<dbReference type="EMBL" id="WKJZ01000001">
    <property type="protein sequence ID" value="MVW75359.1"/>
    <property type="molecule type" value="Genomic_DNA"/>
</dbReference>
<proteinExistence type="predicted"/>
<name>A0A6I4KRQ4_9PSED</name>
<sequence>MNPSPSHNKQAETLAAIRDFIAENGYSPSVAELAARFKINENAVQGRLLTLLRNGKIARTPGISRSIRITDP</sequence>
<dbReference type="AlphaFoldDB" id="A0A6I4KRQ4"/>
<feature type="domain" description="LexA repressor DNA-binding" evidence="1">
    <location>
        <begin position="8"/>
        <end position="65"/>
    </location>
</feature>
<reference evidence="2 3" key="1">
    <citation type="submission" date="2019-11" db="EMBL/GenBank/DDBJ databases">
        <title>Pseudomonas flavidum sp. nov., isolated from Baiyang Lake.</title>
        <authorList>
            <person name="Zhao Y."/>
        </authorList>
    </citation>
    <scope>NUCLEOTIDE SEQUENCE [LARGE SCALE GENOMIC DNA]</scope>
    <source>
        <strain evidence="3">R-22-3 w-18</strain>
    </source>
</reference>
<dbReference type="Proteomes" id="UP000429555">
    <property type="component" value="Unassembled WGS sequence"/>
</dbReference>